<dbReference type="InterPro" id="IPR010994">
    <property type="entry name" value="RuvA_2-like"/>
</dbReference>
<organism evidence="2 3">
    <name type="scientific">Pichia kudriavzevii</name>
    <name type="common">Yeast</name>
    <name type="synonym">Issatchenkia orientalis</name>
    <dbReference type="NCBI Taxonomy" id="4909"/>
    <lineage>
        <taxon>Eukaryota</taxon>
        <taxon>Fungi</taxon>
        <taxon>Dikarya</taxon>
        <taxon>Ascomycota</taxon>
        <taxon>Saccharomycotina</taxon>
        <taxon>Pichiomycetes</taxon>
        <taxon>Pichiales</taxon>
        <taxon>Pichiaceae</taxon>
        <taxon>Pichia</taxon>
    </lineage>
</organism>
<gene>
    <name evidence="2" type="ORF">JL09_g4390</name>
</gene>
<feature type="compositionally biased region" description="Polar residues" evidence="1">
    <location>
        <begin position="34"/>
        <end position="44"/>
    </location>
</feature>
<dbReference type="AlphaFoldDB" id="A0A099NX02"/>
<dbReference type="Gene3D" id="3.40.50.10130">
    <property type="match status" value="1"/>
</dbReference>
<sequence length="202" mass="21600">MDNNDKTAKEINMDSSSMASVLAAVGRMRDEFENGSSALTNQDTDMSHKRQKVGQGASLPPPVSRRPDLTTNRNAQAPLVELNKFAIRNSLTLLVAHSNIEGATYLNNLRAVASSSTTARASVGKLIAGKEAQTALEGAIGSLKSIRAINTRDSQRLLAQFGSIRDVVLHADASALENVDGLGPRKVDSLVDALRGEFMLKE</sequence>
<dbReference type="GO" id="GO:0003697">
    <property type="term" value="F:single-stranded DNA binding"/>
    <property type="evidence" value="ECO:0007669"/>
    <property type="project" value="TreeGrafter"/>
</dbReference>
<dbReference type="HOGENOM" id="CLU_1354793_0_0_1"/>
<dbReference type="InterPro" id="IPR004579">
    <property type="entry name" value="ERCC1/RAD10/SWI10"/>
</dbReference>
<evidence type="ECO:0000313" key="2">
    <source>
        <dbReference type="EMBL" id="KGK36462.1"/>
    </source>
</evidence>
<dbReference type="GO" id="GO:0000110">
    <property type="term" value="C:nucleotide-excision repair factor 1 complex"/>
    <property type="evidence" value="ECO:0007669"/>
    <property type="project" value="TreeGrafter"/>
</dbReference>
<dbReference type="Proteomes" id="UP000029867">
    <property type="component" value="Unassembled WGS sequence"/>
</dbReference>
<dbReference type="EMBL" id="JQFK01000069">
    <property type="protein sequence ID" value="KGK36462.1"/>
    <property type="molecule type" value="Genomic_DNA"/>
</dbReference>
<name>A0A099NX02_PICKU</name>
<comment type="caution">
    <text evidence="2">The sequence shown here is derived from an EMBL/GenBank/DDBJ whole genome shotgun (WGS) entry which is preliminary data.</text>
</comment>
<protein>
    <submittedName>
        <fullName evidence="2">Uncharacterized protein</fullName>
    </submittedName>
</protein>
<evidence type="ECO:0000313" key="3">
    <source>
        <dbReference type="Proteomes" id="UP000029867"/>
    </source>
</evidence>
<dbReference type="eggNOG" id="KOG2841">
    <property type="taxonomic scope" value="Eukaryota"/>
</dbReference>
<dbReference type="GO" id="GO:0070914">
    <property type="term" value="P:UV-damage excision repair"/>
    <property type="evidence" value="ECO:0007669"/>
    <property type="project" value="TreeGrafter"/>
</dbReference>
<accession>A0A099NX02</accession>
<evidence type="ECO:0000256" key="1">
    <source>
        <dbReference type="SAM" id="MobiDB-lite"/>
    </source>
</evidence>
<dbReference type="VEuPathDB" id="FungiDB:C5L36_0D04130"/>
<dbReference type="PANTHER" id="PTHR12749:SF0">
    <property type="entry name" value="DNA EXCISION REPAIR PROTEIN ERCC-1"/>
    <property type="match status" value="1"/>
</dbReference>
<reference evidence="3" key="1">
    <citation type="journal article" date="2014" name="Microb. Cell Fact.">
        <title>Exploiting Issatchenkia orientalis SD108 for succinic acid production.</title>
        <authorList>
            <person name="Xiao H."/>
            <person name="Shao Z."/>
            <person name="Jiang Y."/>
            <person name="Dole S."/>
            <person name="Zhao H."/>
        </authorList>
    </citation>
    <scope>NUCLEOTIDE SEQUENCE [LARGE SCALE GENOMIC DNA]</scope>
    <source>
        <strain evidence="3">SD108</strain>
    </source>
</reference>
<dbReference type="GO" id="GO:0006312">
    <property type="term" value="P:mitotic recombination"/>
    <property type="evidence" value="ECO:0007669"/>
    <property type="project" value="TreeGrafter"/>
</dbReference>
<dbReference type="GO" id="GO:0003684">
    <property type="term" value="F:damaged DNA binding"/>
    <property type="evidence" value="ECO:0007669"/>
    <property type="project" value="InterPro"/>
</dbReference>
<proteinExistence type="predicted"/>
<dbReference type="Gene3D" id="1.10.150.20">
    <property type="entry name" value="5' to 3' exonuclease, C-terminal subdomain"/>
    <property type="match status" value="1"/>
</dbReference>
<dbReference type="Pfam" id="PF14520">
    <property type="entry name" value="HHH_5"/>
    <property type="match status" value="1"/>
</dbReference>
<dbReference type="GO" id="GO:0070522">
    <property type="term" value="C:ERCC4-ERCC1 complex"/>
    <property type="evidence" value="ECO:0007669"/>
    <property type="project" value="TreeGrafter"/>
</dbReference>
<dbReference type="SUPFAM" id="SSF47781">
    <property type="entry name" value="RuvA domain 2-like"/>
    <property type="match status" value="1"/>
</dbReference>
<feature type="region of interest" description="Disordered" evidence="1">
    <location>
        <begin position="33"/>
        <end position="72"/>
    </location>
</feature>
<dbReference type="PANTHER" id="PTHR12749">
    <property type="entry name" value="EXCISION REPAIR CROSS-COMPLEMENTING 1 ERCC1"/>
    <property type="match status" value="1"/>
</dbReference>